<evidence type="ECO:0000256" key="5">
    <source>
        <dbReference type="ARBA" id="ARBA00023136"/>
    </source>
</evidence>
<reference evidence="7" key="1">
    <citation type="submission" date="2018-05" db="EMBL/GenBank/DDBJ databases">
        <authorList>
            <person name="Lanie J.A."/>
            <person name="Ng W.-L."/>
            <person name="Kazmierczak K.M."/>
            <person name="Andrzejewski T.M."/>
            <person name="Davidsen T.M."/>
            <person name="Wayne K.J."/>
            <person name="Tettelin H."/>
            <person name="Glass J.I."/>
            <person name="Rusch D."/>
            <person name="Podicherti R."/>
            <person name="Tsui H.-C.T."/>
            <person name="Winkler M.E."/>
        </authorList>
    </citation>
    <scope>NUCLEOTIDE SEQUENCE</scope>
</reference>
<organism evidence="7">
    <name type="scientific">marine metagenome</name>
    <dbReference type="NCBI Taxonomy" id="408172"/>
    <lineage>
        <taxon>unclassified sequences</taxon>
        <taxon>metagenomes</taxon>
        <taxon>ecological metagenomes</taxon>
    </lineage>
</organism>
<gene>
    <name evidence="7" type="ORF">METZ01_LOCUS271725</name>
</gene>
<dbReference type="Gene3D" id="1.20.1600.10">
    <property type="entry name" value="Outer membrane efflux proteins (OEP)"/>
    <property type="match status" value="1"/>
</dbReference>
<dbReference type="AlphaFoldDB" id="A0A382K858"/>
<evidence type="ECO:0000256" key="4">
    <source>
        <dbReference type="ARBA" id="ARBA00022692"/>
    </source>
</evidence>
<sequence>MKKHILVLTAVLCTLSSFSQKSWTLEECINRAKEENLDIKQVKLSVLSSEQQQLQSKLSLFPSLNGGGSQGYNYGRTVDPYSNEFTTLNVKTNNFSLSSTVTLFSGFQNINKVKRDNYEYMAKKYDIEKVINDISITVATDFLQLLFNKELVIMAEKQLDISLQQEERISKLVKEGQLAKSSLLETR</sequence>
<dbReference type="InterPro" id="IPR003423">
    <property type="entry name" value="OMP_efflux"/>
</dbReference>
<keyword evidence="5" id="KW-0472">Membrane</keyword>
<dbReference type="PANTHER" id="PTHR30026">
    <property type="entry name" value="OUTER MEMBRANE PROTEIN TOLC"/>
    <property type="match status" value="1"/>
</dbReference>
<proteinExistence type="predicted"/>
<dbReference type="EMBL" id="UINC01078113">
    <property type="protein sequence ID" value="SVC18871.1"/>
    <property type="molecule type" value="Genomic_DNA"/>
</dbReference>
<keyword evidence="2" id="KW-0813">Transport</keyword>
<evidence type="ECO:0000256" key="3">
    <source>
        <dbReference type="ARBA" id="ARBA00022452"/>
    </source>
</evidence>
<comment type="subcellular location">
    <subcellularLocation>
        <location evidence="1">Cell outer membrane</location>
    </subcellularLocation>
</comment>
<dbReference type="GO" id="GO:1990281">
    <property type="term" value="C:efflux pump complex"/>
    <property type="evidence" value="ECO:0007669"/>
    <property type="project" value="TreeGrafter"/>
</dbReference>
<feature type="non-terminal residue" evidence="7">
    <location>
        <position position="187"/>
    </location>
</feature>
<keyword evidence="6" id="KW-0998">Cell outer membrane</keyword>
<dbReference type="GO" id="GO:0009279">
    <property type="term" value="C:cell outer membrane"/>
    <property type="evidence" value="ECO:0007669"/>
    <property type="project" value="UniProtKB-SubCell"/>
</dbReference>
<dbReference type="InterPro" id="IPR051906">
    <property type="entry name" value="TolC-like"/>
</dbReference>
<protein>
    <recommendedName>
        <fullName evidence="8">TolC family protein</fullName>
    </recommendedName>
</protein>
<evidence type="ECO:0000256" key="2">
    <source>
        <dbReference type="ARBA" id="ARBA00022448"/>
    </source>
</evidence>
<evidence type="ECO:0000256" key="6">
    <source>
        <dbReference type="ARBA" id="ARBA00023237"/>
    </source>
</evidence>
<accession>A0A382K858</accession>
<dbReference type="GO" id="GO:0015288">
    <property type="term" value="F:porin activity"/>
    <property type="evidence" value="ECO:0007669"/>
    <property type="project" value="TreeGrafter"/>
</dbReference>
<dbReference type="SUPFAM" id="SSF56954">
    <property type="entry name" value="Outer membrane efflux proteins (OEP)"/>
    <property type="match status" value="1"/>
</dbReference>
<keyword evidence="3" id="KW-1134">Transmembrane beta strand</keyword>
<name>A0A382K858_9ZZZZ</name>
<evidence type="ECO:0000256" key="1">
    <source>
        <dbReference type="ARBA" id="ARBA00004442"/>
    </source>
</evidence>
<evidence type="ECO:0000313" key="7">
    <source>
        <dbReference type="EMBL" id="SVC18871.1"/>
    </source>
</evidence>
<dbReference type="Pfam" id="PF02321">
    <property type="entry name" value="OEP"/>
    <property type="match status" value="1"/>
</dbReference>
<keyword evidence="4" id="KW-0812">Transmembrane</keyword>
<dbReference type="PANTHER" id="PTHR30026:SF20">
    <property type="entry name" value="OUTER MEMBRANE PROTEIN TOLC"/>
    <property type="match status" value="1"/>
</dbReference>
<evidence type="ECO:0008006" key="8">
    <source>
        <dbReference type="Google" id="ProtNLM"/>
    </source>
</evidence>
<dbReference type="GO" id="GO:0015562">
    <property type="term" value="F:efflux transmembrane transporter activity"/>
    <property type="evidence" value="ECO:0007669"/>
    <property type="project" value="InterPro"/>
</dbReference>